<accession>A0A1Y1Z1Q6</accession>
<keyword evidence="2" id="KW-1185">Reference proteome</keyword>
<comment type="caution">
    <text evidence="1">The sequence shown here is derived from an EMBL/GenBank/DDBJ whole genome shotgun (WGS) entry which is preliminary data.</text>
</comment>
<dbReference type="EMBL" id="MCFA01000139">
    <property type="protein sequence ID" value="ORY04139.1"/>
    <property type="molecule type" value="Genomic_DNA"/>
</dbReference>
<dbReference type="Proteomes" id="UP000193144">
    <property type="component" value="Unassembled WGS sequence"/>
</dbReference>
<proteinExistence type="predicted"/>
<reference evidence="1 2" key="1">
    <citation type="submission" date="2016-07" db="EMBL/GenBank/DDBJ databases">
        <title>Pervasive Adenine N6-methylation of Active Genes in Fungi.</title>
        <authorList>
            <consortium name="DOE Joint Genome Institute"/>
            <person name="Mondo S.J."/>
            <person name="Dannebaum R.O."/>
            <person name="Kuo R.C."/>
            <person name="Labutti K."/>
            <person name="Haridas S."/>
            <person name="Kuo A."/>
            <person name="Salamov A."/>
            <person name="Ahrendt S.R."/>
            <person name="Lipzen A."/>
            <person name="Sullivan W."/>
            <person name="Andreopoulos W.B."/>
            <person name="Clum A."/>
            <person name="Lindquist E."/>
            <person name="Daum C."/>
            <person name="Ramamoorthy G.K."/>
            <person name="Gryganskyi A."/>
            <person name="Culley D."/>
            <person name="Magnuson J.K."/>
            <person name="James T.Y."/>
            <person name="O'Malley M.A."/>
            <person name="Stajich J.E."/>
            <person name="Spatafora J.W."/>
            <person name="Visel A."/>
            <person name="Grigoriev I.V."/>
        </authorList>
    </citation>
    <scope>NUCLEOTIDE SEQUENCE [LARGE SCALE GENOMIC DNA]</scope>
    <source>
        <strain evidence="1 2">CBS 115471</strain>
    </source>
</reference>
<evidence type="ECO:0000313" key="2">
    <source>
        <dbReference type="Proteomes" id="UP000193144"/>
    </source>
</evidence>
<protein>
    <recommendedName>
        <fullName evidence="3">Heterokaryon incompatibility domain-containing protein</fullName>
    </recommendedName>
</protein>
<gene>
    <name evidence="1" type="ORF">BCR34DRAFT_617583</name>
</gene>
<dbReference type="AlphaFoldDB" id="A0A1Y1Z1Q6"/>
<sequence length="274" mass="31576">MAKPLHHGMELLSHYRHLGVGYNHQQRKNDRILMELETENYHLGTTNEIYERRPSCSLCRIIYATLECRVESIHVLRSETPVYLNVEADSWSMFLRLSLEKASGTGFGNNGSMRIRLENSQTNEREGLGWRAEDRSYCSLFRELYQMEPSNWQLKAKIQSTGDWKPLSIPYTQLDENVRKHMNHSCAVVDDVQTSLRHCIEHHGEQCNTNIGRSAILDLFFIDCLNMNIVLGQTIANYIALSYVWGRPMVGQLQLSKANFEGLTQPGALLDLWD</sequence>
<name>A0A1Y1Z1Q6_9PLEO</name>
<evidence type="ECO:0008006" key="3">
    <source>
        <dbReference type="Google" id="ProtNLM"/>
    </source>
</evidence>
<evidence type="ECO:0000313" key="1">
    <source>
        <dbReference type="EMBL" id="ORY04139.1"/>
    </source>
</evidence>
<dbReference type="OrthoDB" id="10457625at2759"/>
<organism evidence="1 2">
    <name type="scientific">Clohesyomyces aquaticus</name>
    <dbReference type="NCBI Taxonomy" id="1231657"/>
    <lineage>
        <taxon>Eukaryota</taxon>
        <taxon>Fungi</taxon>
        <taxon>Dikarya</taxon>
        <taxon>Ascomycota</taxon>
        <taxon>Pezizomycotina</taxon>
        <taxon>Dothideomycetes</taxon>
        <taxon>Pleosporomycetidae</taxon>
        <taxon>Pleosporales</taxon>
        <taxon>Lindgomycetaceae</taxon>
        <taxon>Clohesyomyces</taxon>
    </lineage>
</organism>